<dbReference type="RefSeq" id="WP_058305602.1">
    <property type="nucleotide sequence ID" value="NZ_CABKVG010000007.1"/>
</dbReference>
<accession>A0ABY4E1R3</accession>
<evidence type="ECO:0000313" key="2">
    <source>
        <dbReference type="Proteomes" id="UP000832011"/>
    </source>
</evidence>
<dbReference type="InterPro" id="IPR035709">
    <property type="entry name" value="YoaB-like"/>
</dbReference>
<dbReference type="CDD" id="cd06150">
    <property type="entry name" value="YjgF_YER057c_UK114_like_2"/>
    <property type="match status" value="1"/>
</dbReference>
<sequence>MSAITRYHSNDRISQIIISDKRIETAGLVAQDGHHDIGAQARCVLKQLETLLHTVGADKNQLTRIQIWLADMADFEAMNQVYDAWLSDSAKPTRACVGAQLASPDYLIEIQATAYLPD</sequence>
<gene>
    <name evidence="1" type="ORF">LVJ82_01660</name>
</gene>
<dbReference type="SUPFAM" id="SSF55298">
    <property type="entry name" value="YjgF-like"/>
    <property type="match status" value="1"/>
</dbReference>
<reference evidence="1 2" key="1">
    <citation type="journal article" date="2022" name="Res Sq">
        <title>Evolution of multicellular longitudinally dividing oral cavity symbionts (Neisseriaceae).</title>
        <authorList>
            <person name="Nyongesa S."/>
            <person name="Weber P."/>
            <person name="Bernet E."/>
            <person name="Pullido F."/>
            <person name="Nieckarz M."/>
            <person name="Delaby M."/>
            <person name="Nieves C."/>
            <person name="Viehboeck T."/>
            <person name="Krause N."/>
            <person name="Rivera-Millot A."/>
            <person name="Nakamura A."/>
            <person name="Vischer N."/>
            <person name="VanNieuwenhze M."/>
            <person name="Brun Y."/>
            <person name="Cava F."/>
            <person name="Bulgheresi S."/>
            <person name="Veyrier F."/>
        </authorList>
    </citation>
    <scope>NUCLEOTIDE SEQUENCE [LARGE SCALE GENOMIC DNA]</scope>
    <source>
        <strain evidence="1 2">SN4</strain>
    </source>
</reference>
<dbReference type="EMBL" id="CP091511">
    <property type="protein sequence ID" value="UOO89722.1"/>
    <property type="molecule type" value="Genomic_DNA"/>
</dbReference>
<proteinExistence type="predicted"/>
<evidence type="ECO:0000313" key="1">
    <source>
        <dbReference type="EMBL" id="UOO89722.1"/>
    </source>
</evidence>
<keyword evidence="2" id="KW-1185">Reference proteome</keyword>
<dbReference type="InterPro" id="IPR006175">
    <property type="entry name" value="YjgF/YER057c/UK114"/>
</dbReference>
<dbReference type="Proteomes" id="UP000832011">
    <property type="component" value="Chromosome"/>
</dbReference>
<dbReference type="PANTHER" id="PTHR47328">
    <property type="match status" value="1"/>
</dbReference>
<protein>
    <submittedName>
        <fullName evidence="1">RidA family protein</fullName>
    </submittedName>
</protein>
<name>A0ABY4E1R3_9NEIS</name>
<dbReference type="InterPro" id="IPR035959">
    <property type="entry name" value="RutC-like_sf"/>
</dbReference>
<dbReference type="Pfam" id="PF01042">
    <property type="entry name" value="Ribonuc_L-PSP"/>
    <property type="match status" value="1"/>
</dbReference>
<dbReference type="Gene3D" id="3.30.1330.40">
    <property type="entry name" value="RutC-like"/>
    <property type="match status" value="1"/>
</dbReference>
<organism evidence="1 2">
    <name type="scientific">Vitreoscilla massiliensis</name>
    <dbReference type="NCBI Taxonomy" id="1689272"/>
    <lineage>
        <taxon>Bacteria</taxon>
        <taxon>Pseudomonadati</taxon>
        <taxon>Pseudomonadota</taxon>
        <taxon>Betaproteobacteria</taxon>
        <taxon>Neisseriales</taxon>
        <taxon>Neisseriaceae</taxon>
        <taxon>Vitreoscilla</taxon>
    </lineage>
</organism>
<dbReference type="PANTHER" id="PTHR47328:SF1">
    <property type="entry name" value="RUTC FAMILY PROTEIN YOAB"/>
    <property type="match status" value="1"/>
</dbReference>